<organism evidence="6 8">
    <name type="scientific">Myroides marinus</name>
    <dbReference type="NCBI Taxonomy" id="703342"/>
    <lineage>
        <taxon>Bacteria</taxon>
        <taxon>Pseudomonadati</taxon>
        <taxon>Bacteroidota</taxon>
        <taxon>Flavobacteriia</taxon>
        <taxon>Flavobacteriales</taxon>
        <taxon>Flavobacteriaceae</taxon>
        <taxon>Myroides</taxon>
    </lineage>
</organism>
<feature type="transmembrane region" description="Helical" evidence="4">
    <location>
        <begin position="157"/>
        <end position="177"/>
    </location>
</feature>
<dbReference type="RefSeq" id="WP_038986821.1">
    <property type="nucleotide sequence ID" value="NZ_FNYS01000024.1"/>
</dbReference>
<dbReference type="InterPro" id="IPR009057">
    <property type="entry name" value="Homeodomain-like_sf"/>
</dbReference>
<evidence type="ECO:0000256" key="1">
    <source>
        <dbReference type="ARBA" id="ARBA00023015"/>
    </source>
</evidence>
<keyword evidence="4" id="KW-0472">Membrane</keyword>
<evidence type="ECO:0000259" key="5">
    <source>
        <dbReference type="PROSITE" id="PS01124"/>
    </source>
</evidence>
<dbReference type="GO" id="GO:0043565">
    <property type="term" value="F:sequence-specific DNA binding"/>
    <property type="evidence" value="ECO:0007669"/>
    <property type="project" value="InterPro"/>
</dbReference>
<dbReference type="PROSITE" id="PS01124">
    <property type="entry name" value="HTH_ARAC_FAMILY_2"/>
    <property type="match status" value="1"/>
</dbReference>
<evidence type="ECO:0000256" key="4">
    <source>
        <dbReference type="SAM" id="Phobius"/>
    </source>
</evidence>
<feature type="transmembrane region" description="Helical" evidence="4">
    <location>
        <begin position="68"/>
        <end position="86"/>
    </location>
</feature>
<keyword evidence="8" id="KW-1185">Reference proteome</keyword>
<sequence length="317" mass="36622">MRNLSNPYNEKNDRAIFEKVVLLAIILVISQLVLSLFDINITFGYFILPIMYVMIKFDRTQVDIFEKIIPHFLFTTTVVLFGLSSYQVFYEVINLIFLVGYTSAIYLNRHGKMFKQLNFETFNFIGFYSFYIVAGTAVCLFYFVMSLLEIKCNVQSNFVFASLDFFAVLFSMVTLSISRSKSRDMVMEPVVEYKAIKEEKTEKELVVSNATAKNIVQYFEESENYLETSFSLDQLADDLNLNKQVVSEVINQDMNSSFYQLVAMYRINHAKRLIGKNTNLTIEAIVDECGFSSKSTFNKYFKIFVGQTPSVYRNAVA</sequence>
<name>A0A164AEG5_9FLAO</name>
<dbReference type="AlphaFoldDB" id="A0A164AEG5"/>
<dbReference type="SMART" id="SM00342">
    <property type="entry name" value="HTH_ARAC"/>
    <property type="match status" value="1"/>
</dbReference>
<proteinExistence type="predicted"/>
<protein>
    <submittedName>
        <fullName evidence="7">AraC-type DNA-binding protein</fullName>
    </submittedName>
</protein>
<keyword evidence="4" id="KW-0812">Transmembrane</keyword>
<feature type="transmembrane region" description="Helical" evidence="4">
    <location>
        <begin position="20"/>
        <end position="48"/>
    </location>
</feature>
<feature type="domain" description="HTH araC/xylS-type" evidence="5">
    <location>
        <begin position="213"/>
        <end position="315"/>
    </location>
</feature>
<evidence type="ECO:0000256" key="2">
    <source>
        <dbReference type="ARBA" id="ARBA00023125"/>
    </source>
</evidence>
<keyword evidence="3" id="KW-0804">Transcription</keyword>
<accession>A0A164AEG5</accession>
<feature type="transmembrane region" description="Helical" evidence="4">
    <location>
        <begin position="92"/>
        <end position="109"/>
    </location>
</feature>
<keyword evidence="2 7" id="KW-0238">DNA-binding</keyword>
<dbReference type="EMBL" id="FNYS01000024">
    <property type="protein sequence ID" value="SEJ31683.1"/>
    <property type="molecule type" value="Genomic_DNA"/>
</dbReference>
<dbReference type="GO" id="GO:0003700">
    <property type="term" value="F:DNA-binding transcription factor activity"/>
    <property type="evidence" value="ECO:0007669"/>
    <property type="project" value="InterPro"/>
</dbReference>
<dbReference type="SUPFAM" id="SSF46689">
    <property type="entry name" value="Homeodomain-like"/>
    <property type="match status" value="1"/>
</dbReference>
<dbReference type="Proteomes" id="UP000183077">
    <property type="component" value="Unassembled WGS sequence"/>
</dbReference>
<feature type="transmembrane region" description="Helical" evidence="4">
    <location>
        <begin position="121"/>
        <end position="145"/>
    </location>
</feature>
<gene>
    <name evidence="6" type="ORF">AV926_04115</name>
    <name evidence="7" type="ORF">SAMN04488018_1243</name>
</gene>
<dbReference type="PANTHER" id="PTHR43280">
    <property type="entry name" value="ARAC-FAMILY TRANSCRIPTIONAL REGULATOR"/>
    <property type="match status" value="1"/>
</dbReference>
<dbReference type="Proteomes" id="UP000076630">
    <property type="component" value="Unassembled WGS sequence"/>
</dbReference>
<dbReference type="Pfam" id="PF12833">
    <property type="entry name" value="HTH_18"/>
    <property type="match status" value="1"/>
</dbReference>
<dbReference type="OrthoDB" id="9779074at2"/>
<evidence type="ECO:0000256" key="3">
    <source>
        <dbReference type="ARBA" id="ARBA00023163"/>
    </source>
</evidence>
<evidence type="ECO:0000313" key="6">
    <source>
        <dbReference type="EMBL" id="KZE83705.1"/>
    </source>
</evidence>
<dbReference type="Gene3D" id="1.10.10.60">
    <property type="entry name" value="Homeodomain-like"/>
    <property type="match status" value="2"/>
</dbReference>
<evidence type="ECO:0000313" key="9">
    <source>
        <dbReference type="Proteomes" id="UP000183077"/>
    </source>
</evidence>
<dbReference type="GeneID" id="82258453"/>
<dbReference type="PANTHER" id="PTHR43280:SF29">
    <property type="entry name" value="ARAC-FAMILY TRANSCRIPTIONAL REGULATOR"/>
    <property type="match status" value="1"/>
</dbReference>
<keyword evidence="4" id="KW-1133">Transmembrane helix</keyword>
<reference evidence="6 8" key="1">
    <citation type="submission" date="2016-01" db="EMBL/GenBank/DDBJ databases">
        <title>Whole genome sequencing of Myroides marinus L41.</title>
        <authorList>
            <person name="Hong K.W."/>
        </authorList>
    </citation>
    <scope>NUCLEOTIDE SEQUENCE [LARGE SCALE GENOMIC DNA]</scope>
    <source>
        <strain evidence="6 8">L41</strain>
    </source>
</reference>
<evidence type="ECO:0000313" key="7">
    <source>
        <dbReference type="EMBL" id="SEJ31683.1"/>
    </source>
</evidence>
<keyword evidence="1" id="KW-0805">Transcription regulation</keyword>
<evidence type="ECO:0000313" key="8">
    <source>
        <dbReference type="Proteomes" id="UP000076630"/>
    </source>
</evidence>
<dbReference type="InterPro" id="IPR018060">
    <property type="entry name" value="HTH_AraC"/>
</dbReference>
<reference evidence="7 9" key="2">
    <citation type="submission" date="2016-10" db="EMBL/GenBank/DDBJ databases">
        <authorList>
            <person name="de Groot N.N."/>
        </authorList>
    </citation>
    <scope>NUCLEOTIDE SEQUENCE [LARGE SCALE GENOMIC DNA]</scope>
    <source>
        <strain evidence="7 9">DSM 23048</strain>
    </source>
</reference>
<dbReference type="EMBL" id="LQNU01000036">
    <property type="protein sequence ID" value="KZE83705.1"/>
    <property type="molecule type" value="Genomic_DNA"/>
</dbReference>